<evidence type="ECO:0000256" key="9">
    <source>
        <dbReference type="ARBA" id="ARBA00023200"/>
    </source>
</evidence>
<organism evidence="16 17">
    <name type="scientific">Armadillidium nasatum</name>
    <dbReference type="NCBI Taxonomy" id="96803"/>
    <lineage>
        <taxon>Eukaryota</taxon>
        <taxon>Metazoa</taxon>
        <taxon>Ecdysozoa</taxon>
        <taxon>Arthropoda</taxon>
        <taxon>Crustacea</taxon>
        <taxon>Multicrustacea</taxon>
        <taxon>Malacostraca</taxon>
        <taxon>Eumalacostraca</taxon>
        <taxon>Peracarida</taxon>
        <taxon>Isopoda</taxon>
        <taxon>Oniscidea</taxon>
        <taxon>Crinocheta</taxon>
        <taxon>Armadillidiidae</taxon>
        <taxon>Armadillidium</taxon>
    </lineage>
</organism>
<comment type="caution">
    <text evidence="16">The sequence shown here is derived from an EMBL/GenBank/DDBJ whole genome shotgun (WGS) entry which is preliminary data.</text>
</comment>
<accession>A0A5N5SW78</accession>
<dbReference type="Pfam" id="PF00069">
    <property type="entry name" value="Pkinase"/>
    <property type="match status" value="1"/>
</dbReference>
<comment type="subcellular location">
    <subcellularLocation>
        <location evidence="1">Host cytoplasm</location>
    </subcellularLocation>
</comment>
<evidence type="ECO:0000313" key="16">
    <source>
        <dbReference type="EMBL" id="KAB7498175.1"/>
    </source>
</evidence>
<evidence type="ECO:0000256" key="14">
    <source>
        <dbReference type="SAM" id="MobiDB-lite"/>
    </source>
</evidence>
<keyword evidence="9" id="KW-1035">Host cytoplasm</keyword>
<dbReference type="GO" id="GO:0030430">
    <property type="term" value="C:host cell cytoplasm"/>
    <property type="evidence" value="ECO:0007669"/>
    <property type="project" value="UniProtKB-SubCell"/>
</dbReference>
<keyword evidence="7 16" id="KW-0418">Kinase</keyword>
<dbReference type="Gene3D" id="3.30.200.20">
    <property type="entry name" value="Phosphorylase Kinase, domain 1"/>
    <property type="match status" value="1"/>
</dbReference>
<dbReference type="SMART" id="SM00220">
    <property type="entry name" value="S_TKc"/>
    <property type="match status" value="1"/>
</dbReference>
<evidence type="ECO:0000256" key="6">
    <source>
        <dbReference type="ARBA" id="ARBA00022741"/>
    </source>
</evidence>
<evidence type="ECO:0000256" key="2">
    <source>
        <dbReference type="ARBA" id="ARBA00012513"/>
    </source>
</evidence>
<evidence type="ECO:0000256" key="10">
    <source>
        <dbReference type="ARBA" id="ARBA00047899"/>
    </source>
</evidence>
<proteinExistence type="inferred from homology"/>
<dbReference type="InterPro" id="IPR000719">
    <property type="entry name" value="Prot_kinase_dom"/>
</dbReference>
<name>A0A5N5SW78_9CRUS</name>
<evidence type="ECO:0000256" key="1">
    <source>
        <dbReference type="ARBA" id="ARBA00004192"/>
    </source>
</evidence>
<keyword evidence="8 12" id="KW-0067">ATP-binding</keyword>
<feature type="region of interest" description="Disordered" evidence="14">
    <location>
        <begin position="327"/>
        <end position="362"/>
    </location>
</feature>
<dbReference type="PROSITE" id="PS00108">
    <property type="entry name" value="PROTEIN_KINASE_ST"/>
    <property type="match status" value="1"/>
</dbReference>
<protein>
    <recommendedName>
        <fullName evidence="3">Serine/threonine-protein kinase 1</fullName>
        <ecNumber evidence="2">2.7.11.1</ecNumber>
    </recommendedName>
</protein>
<dbReference type="Gene3D" id="1.10.510.10">
    <property type="entry name" value="Transferase(Phosphotransferase) domain 1"/>
    <property type="match status" value="1"/>
</dbReference>
<sequence>MYRLLNARNNHINDLSQGIWNFGSEEKMTDVPKRNRNRFDYQYRLGKVLGEGGFGRVYAGVRIRDNLPVAIKQVSRSRIPSLTVLHGERVPLEIYLLSKLSHVPGVITLIEWFEVGDNYLIVMERPDGARDLFDHITDNKYLSEVEARDMFRQVVNIIQECHSAGVIHRDIKDENLLVTTDKMGRKCLKLIDFGSGAKLKDTIYTDFEGTRQYSPPEWIIQHEYPGIPATVWSLGILLFDMVCGDIPFEDDDSIVLGEVNFRVPLTPECEDLIHWCLKLNPADRPTIEEVLQHPWLQDDTCSTPTSCSLEDSIDSHHISLLNSSLIEDDDDDDDSSSFGSSSYGSAFDKHSSGGSLQEGRRRPFYNGATLSLKTKSL</sequence>
<comment type="catalytic activity">
    <reaction evidence="10">
        <text>L-threonyl-[protein] + ATP = O-phospho-L-threonyl-[protein] + ADP + H(+)</text>
        <dbReference type="Rhea" id="RHEA:46608"/>
        <dbReference type="Rhea" id="RHEA-COMP:11060"/>
        <dbReference type="Rhea" id="RHEA-COMP:11605"/>
        <dbReference type="ChEBI" id="CHEBI:15378"/>
        <dbReference type="ChEBI" id="CHEBI:30013"/>
        <dbReference type="ChEBI" id="CHEBI:30616"/>
        <dbReference type="ChEBI" id="CHEBI:61977"/>
        <dbReference type="ChEBI" id="CHEBI:456216"/>
        <dbReference type="EC" id="2.7.11.1"/>
    </reaction>
</comment>
<evidence type="ECO:0000256" key="13">
    <source>
        <dbReference type="RuleBase" id="RU000304"/>
    </source>
</evidence>
<gene>
    <name evidence="16" type="primary">PIM1_0</name>
    <name evidence="16" type="ORF">Anas_00963</name>
</gene>
<dbReference type="InterPro" id="IPR011009">
    <property type="entry name" value="Kinase-like_dom_sf"/>
</dbReference>
<dbReference type="AlphaFoldDB" id="A0A5N5SW78"/>
<comment type="similarity">
    <text evidence="13">Belongs to the protein kinase superfamily.</text>
</comment>
<keyword evidence="5" id="KW-0808">Transferase</keyword>
<evidence type="ECO:0000313" key="17">
    <source>
        <dbReference type="Proteomes" id="UP000326759"/>
    </source>
</evidence>
<dbReference type="GO" id="GO:0005524">
    <property type="term" value="F:ATP binding"/>
    <property type="evidence" value="ECO:0007669"/>
    <property type="project" value="UniProtKB-UniRule"/>
</dbReference>
<keyword evidence="4 13" id="KW-0723">Serine/threonine-protein kinase</keyword>
<feature type="binding site" evidence="12">
    <location>
        <position position="72"/>
    </location>
    <ligand>
        <name>ATP</name>
        <dbReference type="ChEBI" id="CHEBI:30616"/>
    </ligand>
</feature>
<dbReference type="SUPFAM" id="SSF56112">
    <property type="entry name" value="Protein kinase-like (PK-like)"/>
    <property type="match status" value="1"/>
</dbReference>
<dbReference type="CDD" id="cd14005">
    <property type="entry name" value="STKc_PIM"/>
    <property type="match status" value="1"/>
</dbReference>
<feature type="domain" description="Protein kinase" evidence="15">
    <location>
        <begin position="43"/>
        <end position="296"/>
    </location>
</feature>
<dbReference type="GO" id="GO:0005737">
    <property type="term" value="C:cytoplasm"/>
    <property type="evidence" value="ECO:0007669"/>
    <property type="project" value="TreeGrafter"/>
</dbReference>
<dbReference type="PROSITE" id="PS00107">
    <property type="entry name" value="PROTEIN_KINASE_ATP"/>
    <property type="match status" value="1"/>
</dbReference>
<evidence type="ECO:0000256" key="3">
    <source>
        <dbReference type="ARBA" id="ARBA00016885"/>
    </source>
</evidence>
<dbReference type="FunFam" id="1.10.510.10:FF:000571">
    <property type="entry name" value="Maternal embryonic leucine zipper kinase"/>
    <property type="match status" value="1"/>
</dbReference>
<evidence type="ECO:0000256" key="7">
    <source>
        <dbReference type="ARBA" id="ARBA00022777"/>
    </source>
</evidence>
<dbReference type="PANTHER" id="PTHR22984">
    <property type="entry name" value="SERINE/THREONINE-PROTEIN KINASE PIM"/>
    <property type="match status" value="1"/>
</dbReference>
<dbReference type="InterPro" id="IPR017441">
    <property type="entry name" value="Protein_kinase_ATP_BS"/>
</dbReference>
<keyword evidence="17" id="KW-1185">Reference proteome</keyword>
<evidence type="ECO:0000256" key="8">
    <source>
        <dbReference type="ARBA" id="ARBA00022840"/>
    </source>
</evidence>
<dbReference type="EC" id="2.7.11.1" evidence="2"/>
<dbReference type="InterPro" id="IPR008271">
    <property type="entry name" value="Ser/Thr_kinase_AS"/>
</dbReference>
<dbReference type="OrthoDB" id="193931at2759"/>
<comment type="catalytic activity">
    <reaction evidence="11">
        <text>L-seryl-[protein] + ATP = O-phospho-L-seryl-[protein] + ADP + H(+)</text>
        <dbReference type="Rhea" id="RHEA:17989"/>
        <dbReference type="Rhea" id="RHEA-COMP:9863"/>
        <dbReference type="Rhea" id="RHEA-COMP:11604"/>
        <dbReference type="ChEBI" id="CHEBI:15378"/>
        <dbReference type="ChEBI" id="CHEBI:29999"/>
        <dbReference type="ChEBI" id="CHEBI:30616"/>
        <dbReference type="ChEBI" id="CHEBI:83421"/>
        <dbReference type="ChEBI" id="CHEBI:456216"/>
        <dbReference type="EC" id="2.7.11.1"/>
    </reaction>
</comment>
<evidence type="ECO:0000256" key="11">
    <source>
        <dbReference type="ARBA" id="ARBA00048679"/>
    </source>
</evidence>
<evidence type="ECO:0000256" key="4">
    <source>
        <dbReference type="ARBA" id="ARBA00022527"/>
    </source>
</evidence>
<reference evidence="16 17" key="1">
    <citation type="journal article" date="2019" name="PLoS Biol.">
        <title>Sex chromosomes control vertical transmission of feminizing Wolbachia symbionts in an isopod.</title>
        <authorList>
            <person name="Becking T."/>
            <person name="Chebbi M.A."/>
            <person name="Giraud I."/>
            <person name="Moumen B."/>
            <person name="Laverre T."/>
            <person name="Caubet Y."/>
            <person name="Peccoud J."/>
            <person name="Gilbert C."/>
            <person name="Cordaux R."/>
        </authorList>
    </citation>
    <scope>NUCLEOTIDE SEQUENCE [LARGE SCALE GENOMIC DNA]</scope>
    <source>
        <strain evidence="16">ANa2</strain>
        <tissue evidence="16">Whole body excluding digestive tract and cuticle</tissue>
    </source>
</reference>
<dbReference type="InterPro" id="IPR051138">
    <property type="entry name" value="PIM_Ser/Thr_kinase"/>
</dbReference>
<dbReference type="GO" id="GO:0004674">
    <property type="term" value="F:protein serine/threonine kinase activity"/>
    <property type="evidence" value="ECO:0007669"/>
    <property type="project" value="UniProtKB-KW"/>
</dbReference>
<dbReference type="Proteomes" id="UP000326759">
    <property type="component" value="Unassembled WGS sequence"/>
</dbReference>
<dbReference type="PANTHER" id="PTHR22984:SF25">
    <property type="entry name" value="PROTEIN KINASE DOMAIN-CONTAINING PROTEIN"/>
    <property type="match status" value="1"/>
</dbReference>
<keyword evidence="6 12" id="KW-0547">Nucleotide-binding</keyword>
<dbReference type="PROSITE" id="PS50011">
    <property type="entry name" value="PROTEIN_KINASE_DOM"/>
    <property type="match status" value="1"/>
</dbReference>
<dbReference type="EMBL" id="SEYY01019512">
    <property type="protein sequence ID" value="KAB7498175.1"/>
    <property type="molecule type" value="Genomic_DNA"/>
</dbReference>
<evidence type="ECO:0000259" key="15">
    <source>
        <dbReference type="PROSITE" id="PS50011"/>
    </source>
</evidence>
<evidence type="ECO:0000256" key="5">
    <source>
        <dbReference type="ARBA" id="ARBA00022679"/>
    </source>
</evidence>
<evidence type="ECO:0000256" key="12">
    <source>
        <dbReference type="PROSITE-ProRule" id="PRU10141"/>
    </source>
</evidence>